<dbReference type="InterPro" id="IPR038765">
    <property type="entry name" value="Papain-like_cys_pep_sf"/>
</dbReference>
<evidence type="ECO:0000313" key="9">
    <source>
        <dbReference type="EMBL" id="CAK9008012.1"/>
    </source>
</evidence>
<dbReference type="Proteomes" id="UP001642464">
    <property type="component" value="Unassembled WGS sequence"/>
</dbReference>
<evidence type="ECO:0008006" key="11">
    <source>
        <dbReference type="Google" id="ProtNLM"/>
    </source>
</evidence>
<dbReference type="SUPFAM" id="SSF54001">
    <property type="entry name" value="Cysteine proteinases"/>
    <property type="match status" value="1"/>
</dbReference>
<dbReference type="SMART" id="SM00230">
    <property type="entry name" value="CysPc"/>
    <property type="match status" value="1"/>
</dbReference>
<keyword evidence="3 5" id="KW-0378">Hydrolase</keyword>
<name>A0ABP0J0Z6_9DINO</name>
<dbReference type="PROSITE" id="PS50222">
    <property type="entry name" value="EF_HAND_2"/>
    <property type="match status" value="1"/>
</dbReference>
<evidence type="ECO:0000256" key="6">
    <source>
        <dbReference type="SAM" id="MobiDB-lite"/>
    </source>
</evidence>
<feature type="active site" evidence="5">
    <location>
        <position position="189"/>
    </location>
</feature>
<dbReference type="PANTHER" id="PTHR10183">
    <property type="entry name" value="CALPAIN"/>
    <property type="match status" value="1"/>
</dbReference>
<accession>A0ABP0J0Z6</accession>
<dbReference type="PROSITE" id="PS50203">
    <property type="entry name" value="CALPAIN_CAT"/>
    <property type="match status" value="1"/>
</dbReference>
<dbReference type="InterPro" id="IPR022684">
    <property type="entry name" value="Calpain_cysteine_protease"/>
</dbReference>
<feature type="domain" description="Calpain catalytic" evidence="7">
    <location>
        <begin position="133"/>
        <end position="413"/>
    </location>
</feature>
<sequence length="458" mass="51939">MTKVFECLGIKGSKYIFNQADQNKDGVIRVHEFISWLTKQDPKCILSEDVTDGKGSISATVTNTNLTVKKKFYFEFTRCENIEFSEGKTVTVGLEPGEQRTVKLLTVTGQPYHYSHEVACRSEYAGLEDDPNAFKDPDFPHDGSSTCGHSKEYLADVWVRARMLGDPQESVLFDQIRPQDVKQGQVGDCWLMAAIASAASHPELVKKLFTTRKAFAKFCYGWGKMQGGDSWFALQAMSGFKSFVGWTARDQKWKKKTLKEDWAHGKTENARGRKINYKCYNFDYEQTPKELEELFLELLALGTKDHLMGCAWEGANPEAKAKGIVLWHAYSLLEVVEETRDDGTPQRLMQVRNPWGHKEWKGDWGDDSELWSQNPQLHERMKTKMAGGNDGKFFMSLEDWGKSFNALTVCPIGERTLETGGTTHDLSEELEDEASAGAPRLFLDSDDESEGPKEWINW</sequence>
<comment type="caution">
    <text evidence="9">The sequence shown here is derived from an EMBL/GenBank/DDBJ whole genome shotgun (WGS) entry which is preliminary data.</text>
</comment>
<gene>
    <name evidence="9" type="ORF">SCF082_LOCUS9678</name>
</gene>
<dbReference type="InterPro" id="IPR011992">
    <property type="entry name" value="EF-hand-dom_pair"/>
</dbReference>
<feature type="region of interest" description="Disordered" evidence="6">
    <location>
        <begin position="429"/>
        <end position="458"/>
    </location>
</feature>
<dbReference type="PANTHER" id="PTHR10183:SF379">
    <property type="entry name" value="CALPAIN-5"/>
    <property type="match status" value="1"/>
</dbReference>
<feature type="active site" evidence="5">
    <location>
        <position position="328"/>
    </location>
</feature>
<dbReference type="InterPro" id="IPR002048">
    <property type="entry name" value="EF_hand_dom"/>
</dbReference>
<evidence type="ECO:0000256" key="1">
    <source>
        <dbReference type="ARBA" id="ARBA00007623"/>
    </source>
</evidence>
<evidence type="ECO:0000256" key="5">
    <source>
        <dbReference type="PROSITE-ProRule" id="PRU00239"/>
    </source>
</evidence>
<dbReference type="SUPFAM" id="SSF47473">
    <property type="entry name" value="EF-hand"/>
    <property type="match status" value="1"/>
</dbReference>
<dbReference type="Gene3D" id="3.90.70.10">
    <property type="entry name" value="Cysteine proteinases"/>
    <property type="match status" value="1"/>
</dbReference>
<evidence type="ECO:0000259" key="7">
    <source>
        <dbReference type="PROSITE" id="PS50203"/>
    </source>
</evidence>
<organism evidence="9 10">
    <name type="scientific">Durusdinium trenchii</name>
    <dbReference type="NCBI Taxonomy" id="1381693"/>
    <lineage>
        <taxon>Eukaryota</taxon>
        <taxon>Sar</taxon>
        <taxon>Alveolata</taxon>
        <taxon>Dinophyceae</taxon>
        <taxon>Suessiales</taxon>
        <taxon>Symbiodiniaceae</taxon>
        <taxon>Durusdinium</taxon>
    </lineage>
</organism>
<evidence type="ECO:0000256" key="4">
    <source>
        <dbReference type="ARBA" id="ARBA00022807"/>
    </source>
</evidence>
<dbReference type="InterPro" id="IPR000169">
    <property type="entry name" value="Pept_cys_AS"/>
</dbReference>
<evidence type="ECO:0000256" key="3">
    <source>
        <dbReference type="ARBA" id="ARBA00022801"/>
    </source>
</evidence>
<dbReference type="PROSITE" id="PS00139">
    <property type="entry name" value="THIOL_PROTEASE_CYS"/>
    <property type="match status" value="1"/>
</dbReference>
<evidence type="ECO:0000259" key="8">
    <source>
        <dbReference type="PROSITE" id="PS50222"/>
    </source>
</evidence>
<dbReference type="PRINTS" id="PR00704">
    <property type="entry name" value="CALPAIN"/>
</dbReference>
<protein>
    <recommendedName>
        <fullName evidence="11">Calpain catalytic domain-containing protein</fullName>
    </recommendedName>
</protein>
<evidence type="ECO:0000256" key="2">
    <source>
        <dbReference type="ARBA" id="ARBA00022670"/>
    </source>
</evidence>
<reference evidence="9 10" key="1">
    <citation type="submission" date="2024-02" db="EMBL/GenBank/DDBJ databases">
        <authorList>
            <person name="Chen Y."/>
            <person name="Shah S."/>
            <person name="Dougan E. K."/>
            <person name="Thang M."/>
            <person name="Chan C."/>
        </authorList>
    </citation>
    <scope>NUCLEOTIDE SEQUENCE [LARGE SCALE GENOMIC DNA]</scope>
</reference>
<comment type="similarity">
    <text evidence="1">Belongs to the peptidase C2 family.</text>
</comment>
<dbReference type="InterPro" id="IPR001300">
    <property type="entry name" value="Peptidase_C2_calpain_cat"/>
</dbReference>
<dbReference type="Pfam" id="PF00648">
    <property type="entry name" value="Peptidase_C2"/>
    <property type="match status" value="1"/>
</dbReference>
<feature type="active site" evidence="5">
    <location>
        <position position="353"/>
    </location>
</feature>
<proteinExistence type="inferred from homology"/>
<keyword evidence="4 5" id="KW-0788">Thiol protease</keyword>
<keyword evidence="2 5" id="KW-0645">Protease</keyword>
<keyword evidence="10" id="KW-1185">Reference proteome</keyword>
<dbReference type="EMBL" id="CAXAMM010005625">
    <property type="protein sequence ID" value="CAK9008012.1"/>
    <property type="molecule type" value="Genomic_DNA"/>
</dbReference>
<evidence type="ECO:0000313" key="10">
    <source>
        <dbReference type="Proteomes" id="UP001642464"/>
    </source>
</evidence>
<feature type="domain" description="EF-hand" evidence="8">
    <location>
        <begin position="8"/>
        <end position="43"/>
    </location>
</feature>